<name>A0A378M1E2_9GAMM</name>
<protein>
    <submittedName>
        <fullName evidence="1">Uncharacterized protein</fullName>
    </submittedName>
</protein>
<dbReference type="STRING" id="1122170.GCA_000701265_02684"/>
<proteinExistence type="predicted"/>
<accession>A0A378M1E2</accession>
<sequence length="412" mass="45892">MNKKICFSLGGFFARRATQNFVRIAGSAYDSHTVSALRHLKQKHKIEFLVTNKPTIYRGLSVEHCLGSLDYPGLGLSAMRVSLARLLKAKGLTCTDDLTPKQKKEIIDSHVTGYSLTKGNTKVAHSFTYCPTVALGFGLDAAKKSNFPGFTLIGAAYKEICTHAWDVEYDPLTSEGEEFGTSIFSYQCETIVPHLSFPINHCIIINQKSSDIIHLDDLTQAKRLDVIGDSLPELSIIPLEKMKEYQQLEIEKVLVFDDFVSYVSEGTDAEKLDPVKAAELYDKYKNILKKQAKLIHLSQYERDLWVSVASEVAPKRYTCISAHEDGFTLEVPAKNGGVLTIDISNIQAIICLAPLFEKDPSLTLDQIKNGQVPCALNYLTECILRKNKDLICQAGLEKCIIEDSTPKIQMFA</sequence>
<dbReference type="OrthoDB" id="5651560at2"/>
<reference evidence="1 2" key="1">
    <citation type="submission" date="2018-06" db="EMBL/GenBank/DDBJ databases">
        <authorList>
            <consortium name="Pathogen Informatics"/>
            <person name="Doyle S."/>
        </authorList>
    </citation>
    <scope>NUCLEOTIDE SEQUENCE [LARGE SCALE GENOMIC DNA]</scope>
    <source>
        <strain evidence="1 2">NCTC11532</strain>
    </source>
</reference>
<keyword evidence="2" id="KW-1185">Reference proteome</keyword>
<dbReference type="EMBL" id="UGPB01000001">
    <property type="protein sequence ID" value="STY30362.1"/>
    <property type="molecule type" value="Genomic_DNA"/>
</dbReference>
<organism evidence="1 2">
    <name type="scientific">Legionella wadsworthii</name>
    <dbReference type="NCBI Taxonomy" id="28088"/>
    <lineage>
        <taxon>Bacteria</taxon>
        <taxon>Pseudomonadati</taxon>
        <taxon>Pseudomonadota</taxon>
        <taxon>Gammaproteobacteria</taxon>
        <taxon>Legionellales</taxon>
        <taxon>Legionellaceae</taxon>
        <taxon>Legionella</taxon>
    </lineage>
</organism>
<evidence type="ECO:0000313" key="2">
    <source>
        <dbReference type="Proteomes" id="UP000255297"/>
    </source>
</evidence>
<gene>
    <name evidence="1" type="ORF">NCTC11532_02371</name>
</gene>
<dbReference type="Proteomes" id="UP000255297">
    <property type="component" value="Unassembled WGS sequence"/>
</dbReference>
<dbReference type="RefSeq" id="WP_031563721.1">
    <property type="nucleotide sequence ID" value="NZ_CAAAIS010000004.1"/>
</dbReference>
<dbReference type="AlphaFoldDB" id="A0A378M1E2"/>
<evidence type="ECO:0000313" key="1">
    <source>
        <dbReference type="EMBL" id="STY30362.1"/>
    </source>
</evidence>